<comment type="similarity">
    <text evidence="2">Belongs to the GMC oxidoreductase family.</text>
</comment>
<evidence type="ECO:0000259" key="5">
    <source>
        <dbReference type="Pfam" id="PF00732"/>
    </source>
</evidence>
<dbReference type="Gene3D" id="3.50.50.60">
    <property type="entry name" value="FAD/NAD(P)-binding domain"/>
    <property type="match status" value="1"/>
</dbReference>
<dbReference type="STRING" id="154538.A0A1M2W7F8"/>
<dbReference type="Pfam" id="PF00732">
    <property type="entry name" value="GMC_oxred_N"/>
    <property type="match status" value="1"/>
</dbReference>
<keyword evidence="3" id="KW-0285">Flavoprotein</keyword>
<feature type="domain" description="Glucose-methanol-choline oxidoreductase N-terminal" evidence="5">
    <location>
        <begin position="55"/>
        <end position="209"/>
    </location>
</feature>
<evidence type="ECO:0000256" key="3">
    <source>
        <dbReference type="ARBA" id="ARBA00022630"/>
    </source>
</evidence>
<dbReference type="PANTHER" id="PTHR11552">
    <property type="entry name" value="GLUCOSE-METHANOL-CHOLINE GMC OXIDOREDUCTASE"/>
    <property type="match status" value="1"/>
</dbReference>
<dbReference type="InterPro" id="IPR036188">
    <property type="entry name" value="FAD/NAD-bd_sf"/>
</dbReference>
<reference evidence="6 7" key="1">
    <citation type="submission" date="2016-10" db="EMBL/GenBank/DDBJ databases">
        <title>Genome sequence of the basidiomycete white-rot fungus Trametes pubescens.</title>
        <authorList>
            <person name="Makela M.R."/>
            <person name="Granchi Z."/>
            <person name="Peng M."/>
            <person name="De Vries R.P."/>
            <person name="Grigoriev I."/>
            <person name="Riley R."/>
            <person name="Hilden K."/>
        </authorList>
    </citation>
    <scope>NUCLEOTIDE SEQUENCE [LARGE SCALE GENOMIC DNA]</scope>
    <source>
        <strain evidence="6 7">FBCC735</strain>
    </source>
</reference>
<dbReference type="SUPFAM" id="SSF51905">
    <property type="entry name" value="FAD/NAD(P)-binding domain"/>
    <property type="match status" value="1"/>
</dbReference>
<sequence length="308" mass="33318">MGHTSSKYLVNDPSSFATLYNASASSLVVDDDKTRWRTYDYVIVGGATLLNTSASAQPICSKILQAAENLRIPLPDDFNAPDSSIGAGPFVAAVDEKHERSSSATAYLTPEVLERPNLTVAISVTTEKVLFERTPEGTPKAVGVQLSASREGPRFAVRASREVIMCAGVVGSPQILQLSGVGPSAHLTQLGIPIVHDLPAVGDNLRDHVSAGAIVFRARKGWTWDHLTQNPFHAALAILRWLLWGTGPMASLSFQLGMFIRSDDERLPLGPPLPTKDLSSSPRSPDLDIRKMGIFRPEMVCRALRQDP</sequence>
<evidence type="ECO:0000313" key="7">
    <source>
        <dbReference type="Proteomes" id="UP000184267"/>
    </source>
</evidence>
<evidence type="ECO:0000256" key="1">
    <source>
        <dbReference type="ARBA" id="ARBA00001974"/>
    </source>
</evidence>
<dbReference type="GO" id="GO:0016614">
    <property type="term" value="F:oxidoreductase activity, acting on CH-OH group of donors"/>
    <property type="evidence" value="ECO:0007669"/>
    <property type="project" value="InterPro"/>
</dbReference>
<protein>
    <submittedName>
        <fullName evidence="6">Oxygen-dependent choline dehydrogenase</fullName>
    </submittedName>
</protein>
<organism evidence="6 7">
    <name type="scientific">Trametes pubescens</name>
    <name type="common">White-rot fungus</name>
    <dbReference type="NCBI Taxonomy" id="154538"/>
    <lineage>
        <taxon>Eukaryota</taxon>
        <taxon>Fungi</taxon>
        <taxon>Dikarya</taxon>
        <taxon>Basidiomycota</taxon>
        <taxon>Agaricomycotina</taxon>
        <taxon>Agaricomycetes</taxon>
        <taxon>Polyporales</taxon>
        <taxon>Polyporaceae</taxon>
        <taxon>Trametes</taxon>
    </lineage>
</organism>
<evidence type="ECO:0000313" key="6">
    <source>
        <dbReference type="EMBL" id="OJT15702.1"/>
    </source>
</evidence>
<dbReference type="OrthoDB" id="269227at2759"/>
<dbReference type="AlphaFoldDB" id="A0A1M2W7F8"/>
<accession>A0A1M2W7F8</accession>
<dbReference type="Proteomes" id="UP000184267">
    <property type="component" value="Unassembled WGS sequence"/>
</dbReference>
<evidence type="ECO:0000256" key="4">
    <source>
        <dbReference type="ARBA" id="ARBA00022827"/>
    </source>
</evidence>
<dbReference type="InterPro" id="IPR012132">
    <property type="entry name" value="GMC_OxRdtase"/>
</dbReference>
<name>A0A1M2W7F8_TRAPU</name>
<comment type="cofactor">
    <cofactor evidence="1">
        <name>FAD</name>
        <dbReference type="ChEBI" id="CHEBI:57692"/>
    </cofactor>
</comment>
<proteinExistence type="inferred from homology"/>
<keyword evidence="4" id="KW-0274">FAD</keyword>
<dbReference type="PANTHER" id="PTHR11552:SF147">
    <property type="entry name" value="CHOLINE DEHYDROGENASE, MITOCHONDRIAL"/>
    <property type="match status" value="1"/>
</dbReference>
<keyword evidence="7" id="KW-1185">Reference proteome</keyword>
<evidence type="ECO:0000256" key="2">
    <source>
        <dbReference type="ARBA" id="ARBA00010790"/>
    </source>
</evidence>
<comment type="caution">
    <text evidence="6">The sequence shown here is derived from an EMBL/GenBank/DDBJ whole genome shotgun (WGS) entry which is preliminary data.</text>
</comment>
<gene>
    <name evidence="6" type="ORF">TRAPUB_5080</name>
</gene>
<dbReference type="EMBL" id="MNAD01000141">
    <property type="protein sequence ID" value="OJT15702.1"/>
    <property type="molecule type" value="Genomic_DNA"/>
</dbReference>
<dbReference type="GO" id="GO:0050660">
    <property type="term" value="F:flavin adenine dinucleotide binding"/>
    <property type="evidence" value="ECO:0007669"/>
    <property type="project" value="InterPro"/>
</dbReference>
<dbReference type="InterPro" id="IPR000172">
    <property type="entry name" value="GMC_OxRdtase_N"/>
</dbReference>